<dbReference type="eggNOG" id="KOG1441">
    <property type="taxonomic scope" value="Eukaryota"/>
</dbReference>
<feature type="transmembrane region" description="Helical" evidence="5">
    <location>
        <begin position="184"/>
        <end position="203"/>
    </location>
</feature>
<organism evidence="7 8">
    <name type="scientific">Thecamonas trahens ATCC 50062</name>
    <dbReference type="NCBI Taxonomy" id="461836"/>
    <lineage>
        <taxon>Eukaryota</taxon>
        <taxon>Apusozoa</taxon>
        <taxon>Apusomonadida</taxon>
        <taxon>Apusomonadidae</taxon>
        <taxon>Thecamonas</taxon>
    </lineage>
</organism>
<keyword evidence="3 5" id="KW-1133">Transmembrane helix</keyword>
<keyword evidence="2 5" id="KW-0812">Transmembrane</keyword>
<evidence type="ECO:0000256" key="3">
    <source>
        <dbReference type="ARBA" id="ARBA00022989"/>
    </source>
</evidence>
<dbReference type="OMA" id="NSLYTIW"/>
<sequence>MAQMTSSLVSVGYVSWNVASSVGLILINKWLLDFIRLECILFLTGMHLIASWIAVYALIKLGYESYKPMPGLQIARVVASFFFTVAFFNLSLKLNSVGTYQLSKLLVTPVTAAMQYVFFRKSVGLDTQAALGVICVCVAFVTTADVTVTMTGVGCSCVAILASATHSLWSKSKPTELGLTTYQLNFHMFPWTAMCFIAASMLVERDPVGQMLGLLQADLDPEVAGSSRVAFMVLTCLMAASLNISSSQLIFYTSPLTYHVVGHFKLILILIFGVLFLNSPVSGTLATGMLGAVGGVVWYTSIKYREQQAAAKVVQSDKRQGA</sequence>
<dbReference type="AlphaFoldDB" id="A0A0L0DNN1"/>
<evidence type="ECO:0000256" key="1">
    <source>
        <dbReference type="ARBA" id="ARBA00004141"/>
    </source>
</evidence>
<feature type="transmembrane region" description="Helical" evidence="5">
    <location>
        <begin position="131"/>
        <end position="164"/>
    </location>
</feature>
<protein>
    <submittedName>
        <fullName evidence="7">Solute carrier family 35</fullName>
    </submittedName>
</protein>
<feature type="transmembrane region" description="Helical" evidence="5">
    <location>
        <begin position="39"/>
        <end position="59"/>
    </location>
</feature>
<feature type="transmembrane region" description="Helical" evidence="5">
    <location>
        <begin position="283"/>
        <end position="302"/>
    </location>
</feature>
<evidence type="ECO:0000313" key="8">
    <source>
        <dbReference type="Proteomes" id="UP000054408"/>
    </source>
</evidence>
<gene>
    <name evidence="7" type="ORF">AMSG_09569</name>
</gene>
<feature type="transmembrane region" description="Helical" evidence="5">
    <location>
        <begin position="71"/>
        <end position="90"/>
    </location>
</feature>
<evidence type="ECO:0000256" key="4">
    <source>
        <dbReference type="ARBA" id="ARBA00023136"/>
    </source>
</evidence>
<dbReference type="RefSeq" id="XP_013754131.1">
    <property type="nucleotide sequence ID" value="XM_013898677.1"/>
</dbReference>
<feature type="transmembrane region" description="Helical" evidence="5">
    <location>
        <begin position="223"/>
        <end position="244"/>
    </location>
</feature>
<dbReference type="Pfam" id="PF03151">
    <property type="entry name" value="TPT"/>
    <property type="match status" value="1"/>
</dbReference>
<accession>A0A0L0DNN1</accession>
<comment type="subcellular location">
    <subcellularLocation>
        <location evidence="1">Membrane</location>
        <topology evidence="1">Multi-pass membrane protein</topology>
    </subcellularLocation>
</comment>
<name>A0A0L0DNN1_THETB</name>
<feature type="transmembrane region" description="Helical" evidence="5">
    <location>
        <begin position="6"/>
        <end position="27"/>
    </location>
</feature>
<dbReference type="OrthoDB" id="5547497at2759"/>
<dbReference type="InterPro" id="IPR050186">
    <property type="entry name" value="TPT_transporter"/>
</dbReference>
<dbReference type="EMBL" id="GL349484">
    <property type="protein sequence ID" value="KNC53927.1"/>
    <property type="molecule type" value="Genomic_DNA"/>
</dbReference>
<proteinExistence type="predicted"/>
<feature type="transmembrane region" description="Helical" evidence="5">
    <location>
        <begin position="256"/>
        <end position="277"/>
    </location>
</feature>
<evidence type="ECO:0000259" key="6">
    <source>
        <dbReference type="Pfam" id="PF03151"/>
    </source>
</evidence>
<evidence type="ECO:0000256" key="5">
    <source>
        <dbReference type="SAM" id="Phobius"/>
    </source>
</evidence>
<keyword evidence="4 5" id="KW-0472">Membrane</keyword>
<evidence type="ECO:0000313" key="7">
    <source>
        <dbReference type="EMBL" id="KNC53927.1"/>
    </source>
</evidence>
<dbReference type="PANTHER" id="PTHR11132">
    <property type="entry name" value="SOLUTE CARRIER FAMILY 35"/>
    <property type="match status" value="1"/>
</dbReference>
<dbReference type="GeneID" id="25568002"/>
<feature type="domain" description="Sugar phosphate transporter" evidence="6">
    <location>
        <begin position="13"/>
        <end position="299"/>
    </location>
</feature>
<evidence type="ECO:0000256" key="2">
    <source>
        <dbReference type="ARBA" id="ARBA00022692"/>
    </source>
</evidence>
<dbReference type="Proteomes" id="UP000054408">
    <property type="component" value="Unassembled WGS sequence"/>
</dbReference>
<dbReference type="InterPro" id="IPR004853">
    <property type="entry name" value="Sugar_P_trans_dom"/>
</dbReference>
<keyword evidence="8" id="KW-1185">Reference proteome</keyword>
<reference evidence="7 8" key="1">
    <citation type="submission" date="2010-05" db="EMBL/GenBank/DDBJ databases">
        <title>The Genome Sequence of Thecamonas trahens ATCC 50062.</title>
        <authorList>
            <consortium name="The Broad Institute Genome Sequencing Platform"/>
            <person name="Russ C."/>
            <person name="Cuomo C."/>
            <person name="Shea T."/>
            <person name="Young S.K."/>
            <person name="Zeng Q."/>
            <person name="Koehrsen M."/>
            <person name="Haas B."/>
            <person name="Borodovsky M."/>
            <person name="Guigo R."/>
            <person name="Alvarado L."/>
            <person name="Berlin A."/>
            <person name="Bochicchio J."/>
            <person name="Borenstein D."/>
            <person name="Chapman S."/>
            <person name="Chen Z."/>
            <person name="Freedman E."/>
            <person name="Gellesch M."/>
            <person name="Goldberg J."/>
            <person name="Griggs A."/>
            <person name="Gujja S."/>
            <person name="Heilman E."/>
            <person name="Heiman D."/>
            <person name="Hepburn T."/>
            <person name="Howarth C."/>
            <person name="Jen D."/>
            <person name="Larson L."/>
            <person name="Mehta T."/>
            <person name="Park D."/>
            <person name="Pearson M."/>
            <person name="Roberts A."/>
            <person name="Saif S."/>
            <person name="Shenoy N."/>
            <person name="Sisk P."/>
            <person name="Stolte C."/>
            <person name="Sykes S."/>
            <person name="Thomson T."/>
            <person name="Walk T."/>
            <person name="White J."/>
            <person name="Yandava C."/>
            <person name="Burger G."/>
            <person name="Gray M.W."/>
            <person name="Holland P.W.H."/>
            <person name="King N."/>
            <person name="Lang F.B.F."/>
            <person name="Roger A.J."/>
            <person name="Ruiz-Trillo I."/>
            <person name="Lander E."/>
            <person name="Nusbaum C."/>
        </authorList>
    </citation>
    <scope>NUCLEOTIDE SEQUENCE [LARGE SCALE GENOMIC DNA]</scope>
    <source>
        <strain evidence="7 8">ATCC 50062</strain>
    </source>
</reference>
<dbReference type="GO" id="GO:0016020">
    <property type="term" value="C:membrane"/>
    <property type="evidence" value="ECO:0007669"/>
    <property type="project" value="UniProtKB-SubCell"/>
</dbReference>